<keyword evidence="5 7" id="KW-0472">Membrane</keyword>
<dbReference type="RefSeq" id="WP_184958931.1">
    <property type="nucleotide sequence ID" value="NZ_JACHIN010000001.1"/>
</dbReference>
<evidence type="ECO:0000256" key="2">
    <source>
        <dbReference type="ARBA" id="ARBA00022475"/>
    </source>
</evidence>
<feature type="transmembrane region" description="Helical" evidence="7">
    <location>
        <begin position="55"/>
        <end position="79"/>
    </location>
</feature>
<dbReference type="GO" id="GO:0022857">
    <property type="term" value="F:transmembrane transporter activity"/>
    <property type="evidence" value="ECO:0007669"/>
    <property type="project" value="InterPro"/>
</dbReference>
<feature type="transmembrane region" description="Helical" evidence="7">
    <location>
        <begin position="86"/>
        <end position="107"/>
    </location>
</feature>
<gene>
    <name evidence="8" type="ORF">HNR40_001227</name>
</gene>
<keyword evidence="4 7" id="KW-1133">Transmembrane helix</keyword>
<feature type="transmembrane region" description="Helical" evidence="7">
    <location>
        <begin position="389"/>
        <end position="416"/>
    </location>
</feature>
<evidence type="ECO:0000256" key="4">
    <source>
        <dbReference type="ARBA" id="ARBA00022989"/>
    </source>
</evidence>
<organism evidence="8 9">
    <name type="scientific">Nonomuraea endophytica</name>
    <dbReference type="NCBI Taxonomy" id="714136"/>
    <lineage>
        <taxon>Bacteria</taxon>
        <taxon>Bacillati</taxon>
        <taxon>Actinomycetota</taxon>
        <taxon>Actinomycetes</taxon>
        <taxon>Streptosporangiales</taxon>
        <taxon>Streptosporangiaceae</taxon>
        <taxon>Nonomuraea</taxon>
    </lineage>
</organism>
<evidence type="ECO:0000256" key="3">
    <source>
        <dbReference type="ARBA" id="ARBA00022692"/>
    </source>
</evidence>
<evidence type="ECO:0000313" key="9">
    <source>
        <dbReference type="Proteomes" id="UP000568380"/>
    </source>
</evidence>
<feature type="transmembrane region" description="Helical" evidence="7">
    <location>
        <begin position="260"/>
        <end position="283"/>
    </location>
</feature>
<name>A0A7W7ZXS9_9ACTN</name>
<feature type="compositionally biased region" description="Basic and acidic residues" evidence="6">
    <location>
        <begin position="583"/>
        <end position="605"/>
    </location>
</feature>
<evidence type="ECO:0000256" key="7">
    <source>
        <dbReference type="SAM" id="Phobius"/>
    </source>
</evidence>
<sequence length="605" mass="63595">MADSTRGVQSGTARDSAWKRDFRLLWTGSAFSQFGTVNATLAAPLLALAQTGSPVFAGWVTAAGTLPRLLLYLPAGVIVDRSNRRAIMVISAFLQMALAVVLVVGVFSRGDVTLLLPLVAGAQGVCAVFYSTAELAVVPRLVPEESLPKAVSRNEARIHGAGLLGRPFGGLLFDLMHGLPFLLDAVSSALSAFFLLKMDKKAFKPPVTHRSAMTSDLREGVSFLRGDAFLFLVVIVCALANFFFQIVGLSLVLLAHAQALPYWLTGVLIAASGFGGVLGSLVAPRFLTGRQPRRVIVICVWAWLFLCAALAVSDHGSVLYVAVLLPMAWAGIGFTGACLNVALSVHYAREVPVHLHARVVSVSRFFSGGAVPLGALAAGYVIAGLGTKAAVVMVAGVILVLALAVSYGSLAWGLLVRVRVWAALWKDRVAEGVELVLEAGADRLRDPFGAFELAVRRGPAERFTQSLDPRVALARAQRPQPGHRGLGGDGVVPDLPDLFGEIGGVEARCAAAAELLRVLDVQRQVHHGLRCGGEGLPELAIAGVPPVVGPLLGRGEPGVPRAGPLGEDRGERAGQCAEYGGARGDDGDHDELVQGSSDRRLAVPC</sequence>
<accession>A0A7W7ZXS9</accession>
<feature type="transmembrane region" description="Helical" evidence="7">
    <location>
        <begin position="228"/>
        <end position="254"/>
    </location>
</feature>
<keyword evidence="3 7" id="KW-0812">Transmembrane</keyword>
<feature type="transmembrane region" description="Helical" evidence="7">
    <location>
        <begin position="318"/>
        <end position="343"/>
    </location>
</feature>
<evidence type="ECO:0000256" key="5">
    <source>
        <dbReference type="ARBA" id="ARBA00023136"/>
    </source>
</evidence>
<dbReference type="EMBL" id="JACHIN010000001">
    <property type="protein sequence ID" value="MBB5075781.1"/>
    <property type="molecule type" value="Genomic_DNA"/>
</dbReference>
<dbReference type="SUPFAM" id="SSF103473">
    <property type="entry name" value="MFS general substrate transporter"/>
    <property type="match status" value="1"/>
</dbReference>
<evidence type="ECO:0000313" key="8">
    <source>
        <dbReference type="EMBL" id="MBB5075781.1"/>
    </source>
</evidence>
<dbReference type="GO" id="GO:0005886">
    <property type="term" value="C:plasma membrane"/>
    <property type="evidence" value="ECO:0007669"/>
    <property type="project" value="UniProtKB-SubCell"/>
</dbReference>
<dbReference type="PANTHER" id="PTHR23513:SF6">
    <property type="entry name" value="MAJOR FACILITATOR SUPERFAMILY ASSOCIATED DOMAIN-CONTAINING PROTEIN"/>
    <property type="match status" value="1"/>
</dbReference>
<proteinExistence type="predicted"/>
<keyword evidence="9" id="KW-1185">Reference proteome</keyword>
<feature type="region of interest" description="Disordered" evidence="6">
    <location>
        <begin position="554"/>
        <end position="605"/>
    </location>
</feature>
<dbReference type="InterPro" id="IPR036259">
    <property type="entry name" value="MFS_trans_sf"/>
</dbReference>
<dbReference type="Pfam" id="PF07690">
    <property type="entry name" value="MFS_1"/>
    <property type="match status" value="1"/>
</dbReference>
<dbReference type="InterPro" id="IPR011701">
    <property type="entry name" value="MFS"/>
</dbReference>
<feature type="transmembrane region" description="Helical" evidence="7">
    <location>
        <begin position="295"/>
        <end position="312"/>
    </location>
</feature>
<dbReference type="Proteomes" id="UP000568380">
    <property type="component" value="Unassembled WGS sequence"/>
</dbReference>
<dbReference type="AlphaFoldDB" id="A0A7W7ZXS9"/>
<feature type="transmembrane region" description="Helical" evidence="7">
    <location>
        <begin position="364"/>
        <end position="383"/>
    </location>
</feature>
<dbReference type="Gene3D" id="1.20.1250.20">
    <property type="entry name" value="MFS general substrate transporter like domains"/>
    <property type="match status" value="1"/>
</dbReference>
<keyword evidence="2" id="KW-1003">Cell membrane</keyword>
<feature type="transmembrane region" description="Helical" evidence="7">
    <location>
        <begin position="175"/>
        <end position="196"/>
    </location>
</feature>
<dbReference type="PANTHER" id="PTHR23513">
    <property type="entry name" value="INTEGRAL MEMBRANE EFFLUX PROTEIN-RELATED"/>
    <property type="match status" value="1"/>
</dbReference>
<dbReference type="CDD" id="cd06173">
    <property type="entry name" value="MFS_MefA_like"/>
    <property type="match status" value="1"/>
</dbReference>
<comment type="caution">
    <text evidence="8">The sequence shown here is derived from an EMBL/GenBank/DDBJ whole genome shotgun (WGS) entry which is preliminary data.</text>
</comment>
<evidence type="ECO:0000256" key="1">
    <source>
        <dbReference type="ARBA" id="ARBA00004651"/>
    </source>
</evidence>
<comment type="subcellular location">
    <subcellularLocation>
        <location evidence="1">Cell membrane</location>
        <topology evidence="1">Multi-pass membrane protein</topology>
    </subcellularLocation>
</comment>
<feature type="transmembrane region" description="Helical" evidence="7">
    <location>
        <begin position="24"/>
        <end position="49"/>
    </location>
</feature>
<reference evidence="8 9" key="1">
    <citation type="submission" date="2020-08" db="EMBL/GenBank/DDBJ databases">
        <title>Genomic Encyclopedia of Type Strains, Phase IV (KMG-IV): sequencing the most valuable type-strain genomes for metagenomic binning, comparative biology and taxonomic classification.</title>
        <authorList>
            <person name="Goeker M."/>
        </authorList>
    </citation>
    <scope>NUCLEOTIDE SEQUENCE [LARGE SCALE GENOMIC DNA]</scope>
    <source>
        <strain evidence="8 9">DSM 45385</strain>
    </source>
</reference>
<protein>
    <submittedName>
        <fullName evidence="8">MFS family permease</fullName>
    </submittedName>
</protein>
<evidence type="ECO:0000256" key="6">
    <source>
        <dbReference type="SAM" id="MobiDB-lite"/>
    </source>
</evidence>